<gene>
    <name evidence="2" type="ORF">EZS28_023893</name>
</gene>
<dbReference type="InterPro" id="IPR001245">
    <property type="entry name" value="Ser-Thr/Tyr_kinase_cat_dom"/>
</dbReference>
<reference evidence="2 3" key="1">
    <citation type="submission" date="2019-03" db="EMBL/GenBank/DDBJ databases">
        <title>Single cell metagenomics reveals metabolic interactions within the superorganism composed of flagellate Streblomastix strix and complex community of Bacteroidetes bacteria on its surface.</title>
        <authorList>
            <person name="Treitli S.C."/>
            <person name="Kolisko M."/>
            <person name="Husnik F."/>
            <person name="Keeling P."/>
            <person name="Hampl V."/>
        </authorList>
    </citation>
    <scope>NUCLEOTIDE SEQUENCE [LARGE SCALE GENOMIC DNA]</scope>
    <source>
        <strain evidence="2">ST1C</strain>
    </source>
</reference>
<dbReference type="AlphaFoldDB" id="A0A5J4VDG1"/>
<dbReference type="SMART" id="SM00220">
    <property type="entry name" value="S_TKc"/>
    <property type="match status" value="1"/>
</dbReference>
<dbReference type="Pfam" id="PF07714">
    <property type="entry name" value="PK_Tyr_Ser-Thr"/>
    <property type="match status" value="1"/>
</dbReference>
<feature type="domain" description="Protein kinase" evidence="1">
    <location>
        <begin position="24"/>
        <end position="255"/>
    </location>
</feature>
<dbReference type="GO" id="GO:0004672">
    <property type="term" value="F:protein kinase activity"/>
    <property type="evidence" value="ECO:0007669"/>
    <property type="project" value="InterPro"/>
</dbReference>
<dbReference type="PROSITE" id="PS50011">
    <property type="entry name" value="PROTEIN_KINASE_DOM"/>
    <property type="match status" value="1"/>
</dbReference>
<dbReference type="PANTHER" id="PTHR11909">
    <property type="entry name" value="CASEIN KINASE-RELATED"/>
    <property type="match status" value="1"/>
</dbReference>
<organism evidence="2 3">
    <name type="scientific">Streblomastix strix</name>
    <dbReference type="NCBI Taxonomy" id="222440"/>
    <lineage>
        <taxon>Eukaryota</taxon>
        <taxon>Metamonada</taxon>
        <taxon>Preaxostyla</taxon>
        <taxon>Oxymonadida</taxon>
        <taxon>Streblomastigidae</taxon>
        <taxon>Streblomastix</taxon>
    </lineage>
</organism>
<dbReference type="EMBL" id="SNRW01007813">
    <property type="protein sequence ID" value="KAA6380580.1"/>
    <property type="molecule type" value="Genomic_DNA"/>
</dbReference>
<sequence length="255" mass="28649">MLNAQPISAPSEAIVAGEIVGSAFVIEKNVTIGCNCSIFSTKVKGKPLTELFAVKIEKDSIHQSVLNNEKLVIQSIKNSKHYAKIIESGRHKQSNYIVTQFLGPNLRDLALRQHQNTLTLQALMKFAYQAIEALQALHSAGFVHGAVNAKNFLIGYSKETVDNFYLIDFSTCIPYNYSDTTREFDLLGIMKIVQEYYSKEGLHASQNSQQFLPPEFQEFSQAIYQLTPKAIPDYSSLLQILIKTSMLLRNQDHVD</sequence>
<dbReference type="OrthoDB" id="5979581at2759"/>
<proteinExistence type="predicted"/>
<dbReference type="InterPro" id="IPR011009">
    <property type="entry name" value="Kinase-like_dom_sf"/>
</dbReference>
<evidence type="ECO:0000259" key="1">
    <source>
        <dbReference type="PROSITE" id="PS50011"/>
    </source>
</evidence>
<comment type="caution">
    <text evidence="2">The sequence shown here is derived from an EMBL/GenBank/DDBJ whole genome shotgun (WGS) entry which is preliminary data.</text>
</comment>
<dbReference type="Gene3D" id="1.10.510.10">
    <property type="entry name" value="Transferase(Phosphotransferase) domain 1"/>
    <property type="match status" value="1"/>
</dbReference>
<dbReference type="Proteomes" id="UP000324800">
    <property type="component" value="Unassembled WGS sequence"/>
</dbReference>
<dbReference type="InterPro" id="IPR000719">
    <property type="entry name" value="Prot_kinase_dom"/>
</dbReference>
<accession>A0A5J4VDG1</accession>
<protein>
    <recommendedName>
        <fullName evidence="1">Protein kinase domain-containing protein</fullName>
    </recommendedName>
</protein>
<evidence type="ECO:0000313" key="2">
    <source>
        <dbReference type="EMBL" id="KAA6380580.1"/>
    </source>
</evidence>
<dbReference type="InterPro" id="IPR050235">
    <property type="entry name" value="CK1_Ser-Thr_kinase"/>
</dbReference>
<evidence type="ECO:0000313" key="3">
    <source>
        <dbReference type="Proteomes" id="UP000324800"/>
    </source>
</evidence>
<dbReference type="GO" id="GO:0005524">
    <property type="term" value="F:ATP binding"/>
    <property type="evidence" value="ECO:0007669"/>
    <property type="project" value="InterPro"/>
</dbReference>
<name>A0A5J4VDG1_9EUKA</name>
<dbReference type="Gene3D" id="3.30.200.20">
    <property type="entry name" value="Phosphorylase Kinase, domain 1"/>
    <property type="match status" value="1"/>
</dbReference>
<dbReference type="SUPFAM" id="SSF56112">
    <property type="entry name" value="Protein kinase-like (PK-like)"/>
    <property type="match status" value="1"/>
</dbReference>